<evidence type="ECO:0000256" key="3">
    <source>
        <dbReference type="ARBA" id="ARBA00022448"/>
    </source>
</evidence>
<keyword evidence="11" id="KW-0186">Copper</keyword>
<keyword evidence="3 11" id="KW-0813">Transport</keyword>
<keyword evidence="9 11" id="KW-0472">Membrane</keyword>
<evidence type="ECO:0000256" key="1">
    <source>
        <dbReference type="ARBA" id="ARBA00004141"/>
    </source>
</evidence>
<sequence>MVHGTTIEIIWTILPSFVSMFIAIPSFVLLYSMDQRSQLAMFNDDAEVVSLSAPQLVAYNFGPNRPDPVISRIGDPRRVGSNHSGYVTKFIPRGGAKQRILCGFIEAKVNCSAKQRPLDNRVVVPAKTSFCMIITPADVLYSWAVPFPGAKRDARSEIRGTNYAFMPTVVEVVSLNEYLEWVSDHQQ</sequence>
<dbReference type="Proteomes" id="UP000825935">
    <property type="component" value="Chromosome 1"/>
</dbReference>
<dbReference type="InterPro" id="IPR036257">
    <property type="entry name" value="Cyt_c_oxidase_su2_TM_sf"/>
</dbReference>
<dbReference type="PRINTS" id="PR01166">
    <property type="entry name" value="CYCOXIDASEII"/>
</dbReference>
<keyword evidence="11" id="KW-0496">Mitochondrion</keyword>
<name>A0A8T2VNY1_CERRI</name>
<keyword evidence="11" id="KW-0999">Mitochondrion inner membrane</keyword>
<dbReference type="GO" id="GO:0005507">
    <property type="term" value="F:copper ion binding"/>
    <property type="evidence" value="ECO:0007669"/>
    <property type="project" value="InterPro"/>
</dbReference>
<keyword evidence="4 11" id="KW-0679">Respiratory chain</keyword>
<evidence type="ECO:0000313" key="15">
    <source>
        <dbReference type="Proteomes" id="UP000825935"/>
    </source>
</evidence>
<keyword evidence="11" id="KW-0479">Metal-binding</keyword>
<proteinExistence type="inferred from homology"/>
<dbReference type="GO" id="GO:0004129">
    <property type="term" value="F:cytochrome-c oxidase activity"/>
    <property type="evidence" value="ECO:0007669"/>
    <property type="project" value="UniProtKB-EC"/>
</dbReference>
<feature type="domain" description="Cytochrome oxidase subunit II transmembrane region profile" evidence="13">
    <location>
        <begin position="1"/>
        <end position="37"/>
    </location>
</feature>
<evidence type="ECO:0000256" key="4">
    <source>
        <dbReference type="ARBA" id="ARBA00022660"/>
    </source>
</evidence>
<keyword evidence="6" id="KW-1278">Translocase</keyword>
<keyword evidence="15" id="KW-1185">Reference proteome</keyword>
<dbReference type="EMBL" id="CM035406">
    <property type="protein sequence ID" value="KAH7447255.1"/>
    <property type="molecule type" value="Genomic_DNA"/>
</dbReference>
<dbReference type="Gene3D" id="1.10.287.90">
    <property type="match status" value="1"/>
</dbReference>
<comment type="caution">
    <text evidence="14">The sequence shown here is derived from an EMBL/GenBank/DDBJ whole genome shotgun (WGS) entry which is preliminary data.</text>
</comment>
<evidence type="ECO:0000256" key="7">
    <source>
        <dbReference type="ARBA" id="ARBA00022982"/>
    </source>
</evidence>
<dbReference type="InterPro" id="IPR045187">
    <property type="entry name" value="CcO_II"/>
</dbReference>
<dbReference type="InterPro" id="IPR008972">
    <property type="entry name" value="Cupredoxin"/>
</dbReference>
<dbReference type="InterPro" id="IPR011759">
    <property type="entry name" value="Cyt_c_oxidase_su2_TM_dom"/>
</dbReference>
<dbReference type="SUPFAM" id="SSF81464">
    <property type="entry name" value="Cytochrome c oxidase subunit II-like, transmembrane region"/>
    <property type="match status" value="1"/>
</dbReference>
<dbReference type="InterPro" id="IPR002429">
    <property type="entry name" value="CcO_II-like_C"/>
</dbReference>
<accession>A0A8T2VNY1</accession>
<dbReference type="AlphaFoldDB" id="A0A8T2VNY1"/>
<evidence type="ECO:0000256" key="9">
    <source>
        <dbReference type="ARBA" id="ARBA00023136"/>
    </source>
</evidence>
<gene>
    <name evidence="14" type="ORF">KP509_01G098900</name>
</gene>
<evidence type="ECO:0000256" key="12">
    <source>
        <dbReference type="SAM" id="Phobius"/>
    </source>
</evidence>
<protein>
    <recommendedName>
        <fullName evidence="11">Cytochrome c oxidase subunit 2</fullName>
    </recommendedName>
</protein>
<evidence type="ECO:0000313" key="14">
    <source>
        <dbReference type="EMBL" id="KAH7447255.1"/>
    </source>
</evidence>
<evidence type="ECO:0000256" key="6">
    <source>
        <dbReference type="ARBA" id="ARBA00022967"/>
    </source>
</evidence>
<comment type="catalytic activity">
    <reaction evidence="10">
        <text>4 Fe(II)-[cytochrome c] + O2 + 8 H(+)(in) = 4 Fe(III)-[cytochrome c] + 2 H2O + 4 H(+)(out)</text>
        <dbReference type="Rhea" id="RHEA:11436"/>
        <dbReference type="Rhea" id="RHEA-COMP:10350"/>
        <dbReference type="Rhea" id="RHEA-COMP:14399"/>
        <dbReference type="ChEBI" id="CHEBI:15377"/>
        <dbReference type="ChEBI" id="CHEBI:15378"/>
        <dbReference type="ChEBI" id="CHEBI:15379"/>
        <dbReference type="ChEBI" id="CHEBI:29033"/>
        <dbReference type="ChEBI" id="CHEBI:29034"/>
        <dbReference type="EC" id="7.1.1.9"/>
    </reaction>
    <physiologicalReaction direction="left-to-right" evidence="10">
        <dbReference type="Rhea" id="RHEA:11437"/>
    </physiologicalReaction>
</comment>
<reference evidence="14" key="1">
    <citation type="submission" date="2021-08" db="EMBL/GenBank/DDBJ databases">
        <title>WGS assembly of Ceratopteris richardii.</title>
        <authorList>
            <person name="Marchant D.B."/>
            <person name="Chen G."/>
            <person name="Jenkins J."/>
            <person name="Shu S."/>
            <person name="Leebens-Mack J."/>
            <person name="Grimwood J."/>
            <person name="Schmutz J."/>
            <person name="Soltis P."/>
            <person name="Soltis D."/>
            <person name="Chen Z.-H."/>
        </authorList>
    </citation>
    <scope>NUCLEOTIDE SEQUENCE</scope>
    <source>
        <strain evidence="14">Whitten #5841</strain>
        <tissue evidence="14">Leaf</tissue>
    </source>
</reference>
<dbReference type="PROSITE" id="PS50999">
    <property type="entry name" value="COX2_TM"/>
    <property type="match status" value="1"/>
</dbReference>
<dbReference type="GO" id="GO:0005743">
    <property type="term" value="C:mitochondrial inner membrane"/>
    <property type="evidence" value="ECO:0007669"/>
    <property type="project" value="UniProtKB-SubCell"/>
</dbReference>
<evidence type="ECO:0000256" key="5">
    <source>
        <dbReference type="ARBA" id="ARBA00022692"/>
    </source>
</evidence>
<comment type="function">
    <text evidence="11">Component of the cytochrome c oxidase, the last enzyme in the mitochondrial electron transport chain which drives oxidative phosphorylation. The respiratory chain contains 3 multisubunit complexes succinate dehydrogenase (complex II, CII), ubiquinol-cytochrome c oxidoreductase (cytochrome b-c1 complex, complex III, CIII) and cytochrome c oxidase (complex IV, CIV), that cooperate to transfer electrons derived from NADH and succinate to molecular oxygen, creating an electrochemical gradient over the inner membrane that drives transmembrane transport and the ATP synthase. Cytochrome c oxidase is the component of the respiratory chain that catalyzes the reduction of oxygen to water. Electrons originating from reduced cytochrome c in the intermembrane space (IMS) are transferred via the dinuclear copper A center (CU(A)) of subunit 2 and heme A of subunit 1 to the active site in subunit 1, a binuclear center (BNC) formed by heme A3 and copper B (CU(B)). The BNC reduces molecular oxygen to 2 water molecules using 4 electrons from cytochrome c in the IMS and 4 protons from the mitochondrial matrix.</text>
</comment>
<keyword evidence="7 11" id="KW-0249">Electron transport</keyword>
<evidence type="ECO:0000256" key="2">
    <source>
        <dbReference type="ARBA" id="ARBA00007866"/>
    </source>
</evidence>
<evidence type="ECO:0000256" key="11">
    <source>
        <dbReference type="RuleBase" id="RU000457"/>
    </source>
</evidence>
<dbReference type="SUPFAM" id="SSF49503">
    <property type="entry name" value="Cupredoxins"/>
    <property type="match status" value="1"/>
</dbReference>
<dbReference type="PANTHER" id="PTHR22888">
    <property type="entry name" value="CYTOCHROME C OXIDASE, SUBUNIT II"/>
    <property type="match status" value="1"/>
</dbReference>
<dbReference type="Pfam" id="PF02790">
    <property type="entry name" value="COX2_TM"/>
    <property type="match status" value="1"/>
</dbReference>
<dbReference type="OMA" id="CQLGSQD"/>
<organism evidence="14 15">
    <name type="scientific">Ceratopteris richardii</name>
    <name type="common">Triangle waterfern</name>
    <dbReference type="NCBI Taxonomy" id="49495"/>
    <lineage>
        <taxon>Eukaryota</taxon>
        <taxon>Viridiplantae</taxon>
        <taxon>Streptophyta</taxon>
        <taxon>Embryophyta</taxon>
        <taxon>Tracheophyta</taxon>
        <taxon>Polypodiopsida</taxon>
        <taxon>Polypodiidae</taxon>
        <taxon>Polypodiales</taxon>
        <taxon>Pteridineae</taxon>
        <taxon>Pteridaceae</taxon>
        <taxon>Parkerioideae</taxon>
        <taxon>Ceratopteris</taxon>
    </lineage>
</organism>
<comment type="similarity">
    <text evidence="2 11">Belongs to the cytochrome c oxidase subunit 2 family.</text>
</comment>
<comment type="subcellular location">
    <subcellularLocation>
        <location evidence="1">Membrane</location>
        <topology evidence="1">Multi-pass membrane protein</topology>
    </subcellularLocation>
    <subcellularLocation>
        <location evidence="11">Mitochondrion inner membrane</location>
        <topology evidence="11">Multi-pass membrane protein</topology>
    </subcellularLocation>
</comment>
<dbReference type="Pfam" id="PF00116">
    <property type="entry name" value="COX2"/>
    <property type="match status" value="1"/>
</dbReference>
<evidence type="ECO:0000259" key="13">
    <source>
        <dbReference type="PROSITE" id="PS50999"/>
    </source>
</evidence>
<evidence type="ECO:0000256" key="8">
    <source>
        <dbReference type="ARBA" id="ARBA00022989"/>
    </source>
</evidence>
<feature type="transmembrane region" description="Helical" evidence="12">
    <location>
        <begin position="12"/>
        <end position="31"/>
    </location>
</feature>
<keyword evidence="8 12" id="KW-1133">Transmembrane helix</keyword>
<keyword evidence="5 11" id="KW-0812">Transmembrane</keyword>
<evidence type="ECO:0000256" key="10">
    <source>
        <dbReference type="ARBA" id="ARBA00049512"/>
    </source>
</evidence>
<dbReference type="OrthoDB" id="609715at2759"/>
<dbReference type="PANTHER" id="PTHR22888:SF9">
    <property type="entry name" value="CYTOCHROME C OXIDASE SUBUNIT 2"/>
    <property type="match status" value="1"/>
</dbReference>
<comment type="cofactor">
    <cofactor evidence="11">
        <name>Cu cation</name>
        <dbReference type="ChEBI" id="CHEBI:23378"/>
    </cofactor>
    <text evidence="11">Binds a copper A center.</text>
</comment>
<dbReference type="GO" id="GO:0042773">
    <property type="term" value="P:ATP synthesis coupled electron transport"/>
    <property type="evidence" value="ECO:0007669"/>
    <property type="project" value="TreeGrafter"/>
</dbReference>